<protein>
    <submittedName>
        <fullName evidence="2">Sulfate transporter</fullName>
    </submittedName>
</protein>
<dbReference type="EMBL" id="LZKG01000088">
    <property type="protein sequence ID" value="OBI29423.1"/>
    <property type="molecule type" value="Genomic_DNA"/>
</dbReference>
<dbReference type="AlphaFoldDB" id="A0A1A2NTK4"/>
<dbReference type="InterPro" id="IPR002645">
    <property type="entry name" value="STAS_dom"/>
</dbReference>
<dbReference type="Gene3D" id="3.30.565.10">
    <property type="entry name" value="Histidine kinase-like ATPase, C-terminal domain"/>
    <property type="match status" value="1"/>
</dbReference>
<dbReference type="PROSITE" id="PS50801">
    <property type="entry name" value="STAS"/>
    <property type="match status" value="1"/>
</dbReference>
<dbReference type="PANTHER" id="PTHR35526:SF3">
    <property type="entry name" value="ANTI-SIGMA-F FACTOR RSBW"/>
    <property type="match status" value="1"/>
</dbReference>
<dbReference type="PROSITE" id="PS51257">
    <property type="entry name" value="PROKAR_LIPOPROTEIN"/>
    <property type="match status" value="1"/>
</dbReference>
<dbReference type="InterPro" id="IPR036513">
    <property type="entry name" value="STAS_dom_sf"/>
</dbReference>
<dbReference type="CDD" id="cd16936">
    <property type="entry name" value="HATPase_RsbW-like"/>
    <property type="match status" value="1"/>
</dbReference>
<dbReference type="Gene3D" id="3.30.750.24">
    <property type="entry name" value="STAS domain"/>
    <property type="match status" value="1"/>
</dbReference>
<dbReference type="InterPro" id="IPR036890">
    <property type="entry name" value="HATPase_C_sf"/>
</dbReference>
<dbReference type="CDD" id="cd07043">
    <property type="entry name" value="STAS_anti-anti-sigma_factors"/>
    <property type="match status" value="1"/>
</dbReference>
<sequence length="250" mass="26521">MSRVPSQLTVTAAAAAGACLLTASGTLDSSTYLELRDRVIKAALDEPPAVLVDVSGLDVPASSAWSVFTSARWYVSTWPDIPIMLVCPHRDVAARIAHTGVTRYVPVHPNVAAALRSLAHGTPPRRRIRIELPRAVSSLRRARDHVAQWLSNWSHDELIPTGKVIVDALVENVLRHTDSAPVLVLESADSAVTIAVQDTNPAPAVRREAVGGPDRTSGLAVVGALCRAWGSSPGPNGKTVWAVIGPGNRL</sequence>
<dbReference type="PANTHER" id="PTHR35526">
    <property type="entry name" value="ANTI-SIGMA-F FACTOR RSBW-RELATED"/>
    <property type="match status" value="1"/>
</dbReference>
<feature type="domain" description="STAS" evidence="1">
    <location>
        <begin position="8"/>
        <end position="118"/>
    </location>
</feature>
<reference evidence="3" key="1">
    <citation type="submission" date="2016-06" db="EMBL/GenBank/DDBJ databases">
        <authorList>
            <person name="Sutton G."/>
            <person name="Brinkac L."/>
            <person name="Sanka R."/>
            <person name="Adams M."/>
            <person name="Lau E."/>
            <person name="Sam S."/>
            <person name="Sreng N."/>
            <person name="Him V."/>
            <person name="Kerleguer A."/>
            <person name="Cheng S."/>
        </authorList>
    </citation>
    <scope>NUCLEOTIDE SEQUENCE [LARGE SCALE GENOMIC DNA]</scope>
    <source>
        <strain evidence="3">E1876</strain>
    </source>
</reference>
<organism evidence="2 3">
    <name type="scientific">Mycolicibacter sinensis (strain JDM601)</name>
    <name type="common">Mycobacterium sinense</name>
    <dbReference type="NCBI Taxonomy" id="875328"/>
    <lineage>
        <taxon>Bacteria</taxon>
        <taxon>Bacillati</taxon>
        <taxon>Actinomycetota</taxon>
        <taxon>Actinomycetes</taxon>
        <taxon>Mycobacteriales</taxon>
        <taxon>Mycobacteriaceae</taxon>
        <taxon>Mycolicibacter</taxon>
    </lineage>
</organism>
<dbReference type="SUPFAM" id="SSF52091">
    <property type="entry name" value="SpoIIaa-like"/>
    <property type="match status" value="1"/>
</dbReference>
<proteinExistence type="predicted"/>
<evidence type="ECO:0000313" key="2">
    <source>
        <dbReference type="EMBL" id="OBI29423.1"/>
    </source>
</evidence>
<dbReference type="Pfam" id="PF01740">
    <property type="entry name" value="STAS"/>
    <property type="match status" value="1"/>
</dbReference>
<name>A0A1A2NTK4_MYCSD</name>
<gene>
    <name evidence="2" type="ORF">A5710_21820</name>
</gene>
<comment type="caution">
    <text evidence="2">The sequence shown here is derived from an EMBL/GenBank/DDBJ whole genome shotgun (WGS) entry which is preliminary data.</text>
</comment>
<evidence type="ECO:0000313" key="3">
    <source>
        <dbReference type="Proteomes" id="UP000093943"/>
    </source>
</evidence>
<dbReference type="InterPro" id="IPR050267">
    <property type="entry name" value="Anti-sigma-factor_SerPK"/>
</dbReference>
<evidence type="ECO:0000259" key="1">
    <source>
        <dbReference type="PROSITE" id="PS50801"/>
    </source>
</evidence>
<accession>A0A1A2NTK4</accession>
<dbReference type="Proteomes" id="UP000093943">
    <property type="component" value="Unassembled WGS sequence"/>
</dbReference>